<sequence length="218" mass="24262">MSGYAGAPQKCKIRCLEEYVLNQGPDVTTTPGLRHARREGGDALVAEKIVRTAEQADTLRQLVQQPGMTQRKAGKALGVSQSTIARWSDDLGIPWNRDPVKPAVAAKVFDAKAKRAQLEKDLLDDAARLRQQIWEPHEYIDHGGKNFTEVRWTQAEPSPADKLKLMQAATVAVRHSLDIAKHDSEANEYTEQRNVVDELMDRLRRTAPTDDDGEAVEG</sequence>
<proteinExistence type="predicted"/>
<organism evidence="2 3">
    <name type="scientific">Xylanimonas ulmi</name>
    <dbReference type="NCBI Taxonomy" id="228973"/>
    <lineage>
        <taxon>Bacteria</taxon>
        <taxon>Bacillati</taxon>
        <taxon>Actinomycetota</taxon>
        <taxon>Actinomycetes</taxon>
        <taxon>Micrococcales</taxon>
        <taxon>Promicromonosporaceae</taxon>
        <taxon>Xylanimonas</taxon>
    </lineage>
</organism>
<accession>A0A4Q7M2I5</accession>
<dbReference type="GO" id="GO:0003677">
    <property type="term" value="F:DNA binding"/>
    <property type="evidence" value="ECO:0007669"/>
    <property type="project" value="InterPro"/>
</dbReference>
<evidence type="ECO:0000313" key="2">
    <source>
        <dbReference type="EMBL" id="RZS61674.1"/>
    </source>
</evidence>
<dbReference type="CDD" id="cd00093">
    <property type="entry name" value="HTH_XRE"/>
    <property type="match status" value="1"/>
</dbReference>
<reference evidence="2 3" key="1">
    <citation type="submission" date="2019-02" db="EMBL/GenBank/DDBJ databases">
        <title>Sequencing the genomes of 1000 actinobacteria strains.</title>
        <authorList>
            <person name="Klenk H.-P."/>
        </authorList>
    </citation>
    <scope>NUCLEOTIDE SEQUENCE [LARGE SCALE GENOMIC DNA]</scope>
    <source>
        <strain evidence="2 3">DSM 16932</strain>
    </source>
</reference>
<dbReference type="Pfam" id="PF01381">
    <property type="entry name" value="HTH_3"/>
    <property type="match status" value="1"/>
</dbReference>
<evidence type="ECO:0000313" key="3">
    <source>
        <dbReference type="Proteomes" id="UP000293852"/>
    </source>
</evidence>
<dbReference type="InterPro" id="IPR001387">
    <property type="entry name" value="Cro/C1-type_HTH"/>
</dbReference>
<dbReference type="AlphaFoldDB" id="A0A4Q7M2I5"/>
<comment type="caution">
    <text evidence="2">The sequence shown here is derived from an EMBL/GenBank/DDBJ whole genome shotgun (WGS) entry which is preliminary data.</text>
</comment>
<name>A0A4Q7M2I5_9MICO</name>
<dbReference type="InterPro" id="IPR010982">
    <property type="entry name" value="Lambda_DNA-bd_dom_sf"/>
</dbReference>
<gene>
    <name evidence="2" type="ORF">EV386_1984</name>
</gene>
<dbReference type="Proteomes" id="UP000293852">
    <property type="component" value="Unassembled WGS sequence"/>
</dbReference>
<dbReference type="EMBL" id="SGWX01000001">
    <property type="protein sequence ID" value="RZS61674.1"/>
    <property type="molecule type" value="Genomic_DNA"/>
</dbReference>
<dbReference type="PROSITE" id="PS50943">
    <property type="entry name" value="HTH_CROC1"/>
    <property type="match status" value="1"/>
</dbReference>
<dbReference type="SUPFAM" id="SSF47413">
    <property type="entry name" value="lambda repressor-like DNA-binding domains"/>
    <property type="match status" value="1"/>
</dbReference>
<feature type="domain" description="HTH cro/C1-type" evidence="1">
    <location>
        <begin position="59"/>
        <end position="87"/>
    </location>
</feature>
<keyword evidence="3" id="KW-1185">Reference proteome</keyword>
<evidence type="ECO:0000259" key="1">
    <source>
        <dbReference type="PROSITE" id="PS50943"/>
    </source>
</evidence>
<protein>
    <submittedName>
        <fullName evidence="2">Helix-turn-helix protein</fullName>
    </submittedName>
</protein>